<feature type="region of interest" description="Disordered" evidence="1">
    <location>
        <begin position="48"/>
        <end position="111"/>
    </location>
</feature>
<organism evidence="2 3">
    <name type="scientific">Acrasis kona</name>
    <dbReference type="NCBI Taxonomy" id="1008807"/>
    <lineage>
        <taxon>Eukaryota</taxon>
        <taxon>Discoba</taxon>
        <taxon>Heterolobosea</taxon>
        <taxon>Tetramitia</taxon>
        <taxon>Eutetramitia</taxon>
        <taxon>Acrasidae</taxon>
        <taxon>Acrasis</taxon>
    </lineage>
</organism>
<feature type="region of interest" description="Disordered" evidence="1">
    <location>
        <begin position="302"/>
        <end position="338"/>
    </location>
</feature>
<dbReference type="Proteomes" id="UP001431209">
    <property type="component" value="Unassembled WGS sequence"/>
</dbReference>
<sequence>MATDFNLIADKNKKFITFLEQKGLESSALVIPKNPHLYHQYYQKLNKKRGGSSLSQNNDDDDDRHSTGSDDSFLQNDEDNDMYLQEGLNPSSGRTSQLVNFSPIPDEDENEISDSLKEENHDEQNDVSRPHTGRFGKVTKFSTVVDVKTYAEEENSNNNIGNFFMTETKINSAAGSLRNGVRKPSTHSIQDQNILEDIQLQMSLPPLLVHQHYNDRSRRHKKYSEPLVTIRHEDLLEQLEQENPHMTYKGKPLNNKSKDLLSGKAVEAQQSRNNFVAQTQSLEDTLRSLDEQSKLHKVNLRSTKKGLEKREAAMKRDGGLDGSRSNTEPMGYSNPKDEHTVMVNSKLSDVISTTRNVRSQPNTFYNGSGNLEVEEKDDLEFHTPNLSQDIERLKRAQITIMEHLKLQEQLKLNQL</sequence>
<evidence type="ECO:0000256" key="1">
    <source>
        <dbReference type="SAM" id="MobiDB-lite"/>
    </source>
</evidence>
<protein>
    <submittedName>
        <fullName evidence="2">Halomucin</fullName>
    </submittedName>
</protein>
<gene>
    <name evidence="2" type="ORF">AKO1_014576</name>
</gene>
<evidence type="ECO:0000313" key="2">
    <source>
        <dbReference type="EMBL" id="KAL0483574.1"/>
    </source>
</evidence>
<name>A0AAW2Z2N3_9EUKA</name>
<proteinExistence type="predicted"/>
<feature type="compositionally biased region" description="Basic and acidic residues" evidence="1">
    <location>
        <begin position="305"/>
        <end position="319"/>
    </location>
</feature>
<comment type="caution">
    <text evidence="2">The sequence shown here is derived from an EMBL/GenBank/DDBJ whole genome shotgun (WGS) entry which is preliminary data.</text>
</comment>
<accession>A0AAW2Z2N3</accession>
<feature type="compositionally biased region" description="Polar residues" evidence="1">
    <location>
        <begin position="88"/>
        <end position="100"/>
    </location>
</feature>
<reference evidence="2 3" key="1">
    <citation type="submission" date="2024-03" db="EMBL/GenBank/DDBJ databases">
        <title>The Acrasis kona genome and developmental transcriptomes reveal deep origins of eukaryotic multicellular pathways.</title>
        <authorList>
            <person name="Sheikh S."/>
            <person name="Fu C.-J."/>
            <person name="Brown M.W."/>
            <person name="Baldauf S.L."/>
        </authorList>
    </citation>
    <scope>NUCLEOTIDE SEQUENCE [LARGE SCALE GENOMIC DNA]</scope>
    <source>
        <strain evidence="2 3">ATCC MYA-3509</strain>
    </source>
</reference>
<dbReference type="AlphaFoldDB" id="A0AAW2Z2N3"/>
<dbReference type="EMBL" id="JAOPGA020000969">
    <property type="protein sequence ID" value="KAL0483574.1"/>
    <property type="molecule type" value="Genomic_DNA"/>
</dbReference>
<keyword evidence="3" id="KW-1185">Reference proteome</keyword>
<evidence type="ECO:0000313" key="3">
    <source>
        <dbReference type="Proteomes" id="UP001431209"/>
    </source>
</evidence>